<organism evidence="2">
    <name type="scientific">Physcomitrium patens</name>
    <name type="common">Spreading-leaved earth moss</name>
    <name type="synonym">Physcomitrella patens</name>
    <dbReference type="NCBI Taxonomy" id="3218"/>
    <lineage>
        <taxon>Eukaryota</taxon>
        <taxon>Viridiplantae</taxon>
        <taxon>Streptophyta</taxon>
        <taxon>Embryophyta</taxon>
        <taxon>Bryophyta</taxon>
        <taxon>Bryophytina</taxon>
        <taxon>Bryopsida</taxon>
        <taxon>Funariidae</taxon>
        <taxon>Funariales</taxon>
        <taxon>Funariaceae</taxon>
        <taxon>Physcomitrium</taxon>
    </lineage>
</organism>
<evidence type="ECO:0000313" key="3">
    <source>
        <dbReference type="EnsemblPlants" id="PAC:32931055.CDS.1"/>
    </source>
</evidence>
<dbReference type="AlphaFoldDB" id="A0A2K1JKJ4"/>
<protein>
    <recommendedName>
        <fullName evidence="5">Secreted protein</fullName>
    </recommendedName>
</protein>
<dbReference type="InParanoid" id="A0A2K1JKJ4"/>
<feature type="signal peptide" evidence="1">
    <location>
        <begin position="1"/>
        <end position="26"/>
    </location>
</feature>
<reference evidence="3" key="3">
    <citation type="submission" date="2020-12" db="UniProtKB">
        <authorList>
            <consortium name="EnsemblPlants"/>
        </authorList>
    </citation>
    <scope>IDENTIFICATION</scope>
</reference>
<feature type="chain" id="PRO_5036042881" description="Secreted protein" evidence="1">
    <location>
        <begin position="27"/>
        <end position="83"/>
    </location>
</feature>
<keyword evidence="4" id="KW-1185">Reference proteome</keyword>
<evidence type="ECO:0008006" key="5">
    <source>
        <dbReference type="Google" id="ProtNLM"/>
    </source>
</evidence>
<accession>A0A2K1JKJ4</accession>
<evidence type="ECO:0000313" key="4">
    <source>
        <dbReference type="Proteomes" id="UP000006727"/>
    </source>
</evidence>
<dbReference type="EMBL" id="ABEU02000013">
    <property type="protein sequence ID" value="PNR42061.1"/>
    <property type="molecule type" value="Genomic_DNA"/>
</dbReference>
<reference evidence="2 4" key="2">
    <citation type="journal article" date="2018" name="Plant J.">
        <title>The Physcomitrella patens chromosome-scale assembly reveals moss genome structure and evolution.</title>
        <authorList>
            <person name="Lang D."/>
            <person name="Ullrich K.K."/>
            <person name="Murat F."/>
            <person name="Fuchs J."/>
            <person name="Jenkins J."/>
            <person name="Haas F.B."/>
            <person name="Piednoel M."/>
            <person name="Gundlach H."/>
            <person name="Van Bel M."/>
            <person name="Meyberg R."/>
            <person name="Vives C."/>
            <person name="Morata J."/>
            <person name="Symeonidi A."/>
            <person name="Hiss M."/>
            <person name="Muchero W."/>
            <person name="Kamisugi Y."/>
            <person name="Saleh O."/>
            <person name="Blanc G."/>
            <person name="Decker E.L."/>
            <person name="van Gessel N."/>
            <person name="Grimwood J."/>
            <person name="Hayes R.D."/>
            <person name="Graham S.W."/>
            <person name="Gunter L.E."/>
            <person name="McDaniel S.F."/>
            <person name="Hoernstein S.N.W."/>
            <person name="Larsson A."/>
            <person name="Li F.W."/>
            <person name="Perroud P.F."/>
            <person name="Phillips J."/>
            <person name="Ranjan P."/>
            <person name="Rokshar D.S."/>
            <person name="Rothfels C.J."/>
            <person name="Schneider L."/>
            <person name="Shu S."/>
            <person name="Stevenson D.W."/>
            <person name="Thummler F."/>
            <person name="Tillich M."/>
            <person name="Villarreal Aguilar J.C."/>
            <person name="Widiez T."/>
            <person name="Wong G.K."/>
            <person name="Wymore A."/>
            <person name="Zhang Y."/>
            <person name="Zimmer A.D."/>
            <person name="Quatrano R.S."/>
            <person name="Mayer K.F.X."/>
            <person name="Goodstein D."/>
            <person name="Casacuberta J.M."/>
            <person name="Vandepoele K."/>
            <person name="Reski R."/>
            <person name="Cuming A.C."/>
            <person name="Tuskan G.A."/>
            <person name="Maumus F."/>
            <person name="Salse J."/>
            <person name="Schmutz J."/>
            <person name="Rensing S.A."/>
        </authorList>
    </citation>
    <scope>NUCLEOTIDE SEQUENCE [LARGE SCALE GENOMIC DNA]</scope>
    <source>
        <strain evidence="3 4">cv. Gransden 2004</strain>
    </source>
</reference>
<dbReference type="EnsemblPlants" id="Pp3c13_2569V3.1">
    <property type="protein sequence ID" value="PAC:32931055.CDS.1"/>
    <property type="gene ID" value="Pp3c13_2569"/>
</dbReference>
<proteinExistence type="predicted"/>
<keyword evidence="1" id="KW-0732">Signal</keyword>
<dbReference type="Proteomes" id="UP000006727">
    <property type="component" value="Chromosome 13"/>
</dbReference>
<sequence>MCIAADSPRLIAFWSVILLNSRVGQSSENVLFNLVLYAACAANSTDVIKPCYSHGVSARLNTPLLQRVAVVLRLGKIFHTFSD</sequence>
<reference evidence="2 4" key="1">
    <citation type="journal article" date="2008" name="Science">
        <title>The Physcomitrella genome reveals evolutionary insights into the conquest of land by plants.</title>
        <authorList>
            <person name="Rensing S."/>
            <person name="Lang D."/>
            <person name="Zimmer A."/>
            <person name="Terry A."/>
            <person name="Salamov A."/>
            <person name="Shapiro H."/>
            <person name="Nishiyama T."/>
            <person name="Perroud P.-F."/>
            <person name="Lindquist E."/>
            <person name="Kamisugi Y."/>
            <person name="Tanahashi T."/>
            <person name="Sakakibara K."/>
            <person name="Fujita T."/>
            <person name="Oishi K."/>
            <person name="Shin-I T."/>
            <person name="Kuroki Y."/>
            <person name="Toyoda A."/>
            <person name="Suzuki Y."/>
            <person name="Hashimoto A."/>
            <person name="Yamaguchi K."/>
            <person name="Sugano A."/>
            <person name="Kohara Y."/>
            <person name="Fujiyama A."/>
            <person name="Anterola A."/>
            <person name="Aoki S."/>
            <person name="Ashton N."/>
            <person name="Barbazuk W.B."/>
            <person name="Barker E."/>
            <person name="Bennetzen J."/>
            <person name="Bezanilla M."/>
            <person name="Blankenship R."/>
            <person name="Cho S.H."/>
            <person name="Dutcher S."/>
            <person name="Estelle M."/>
            <person name="Fawcett J.A."/>
            <person name="Gundlach H."/>
            <person name="Hanada K."/>
            <person name="Heyl A."/>
            <person name="Hicks K.A."/>
            <person name="Hugh J."/>
            <person name="Lohr M."/>
            <person name="Mayer K."/>
            <person name="Melkozernov A."/>
            <person name="Murata T."/>
            <person name="Nelson D."/>
            <person name="Pils B."/>
            <person name="Prigge M."/>
            <person name="Reiss B."/>
            <person name="Renner T."/>
            <person name="Rombauts S."/>
            <person name="Rushton P."/>
            <person name="Sanderfoot A."/>
            <person name="Schween G."/>
            <person name="Shiu S.-H."/>
            <person name="Stueber K."/>
            <person name="Theodoulou F.L."/>
            <person name="Tu H."/>
            <person name="Van de Peer Y."/>
            <person name="Verrier P.J."/>
            <person name="Waters E."/>
            <person name="Wood A."/>
            <person name="Yang L."/>
            <person name="Cove D."/>
            <person name="Cuming A."/>
            <person name="Hasebe M."/>
            <person name="Lucas S."/>
            <person name="Mishler D.B."/>
            <person name="Reski R."/>
            <person name="Grigoriev I."/>
            <person name="Quatrano R.S."/>
            <person name="Boore J.L."/>
        </authorList>
    </citation>
    <scope>NUCLEOTIDE SEQUENCE [LARGE SCALE GENOMIC DNA]</scope>
    <source>
        <strain evidence="3 4">cv. Gransden 2004</strain>
    </source>
</reference>
<name>A0A2K1JKJ4_PHYPA</name>
<dbReference type="Gramene" id="Pp3c13_2569V3.1">
    <property type="protein sequence ID" value="PAC:32931055.CDS.1"/>
    <property type="gene ID" value="Pp3c13_2569"/>
</dbReference>
<evidence type="ECO:0000313" key="2">
    <source>
        <dbReference type="EMBL" id="PNR42061.1"/>
    </source>
</evidence>
<evidence type="ECO:0000256" key="1">
    <source>
        <dbReference type="SAM" id="SignalP"/>
    </source>
</evidence>
<gene>
    <name evidence="2" type="ORF">PHYPA_016890</name>
</gene>